<dbReference type="KEGG" id="aev:EI546_00420"/>
<feature type="active site" evidence="19">
    <location>
        <position position="333"/>
    </location>
</feature>
<keyword evidence="12 19" id="KW-0133">Cell shape</keyword>
<evidence type="ECO:0000259" key="20">
    <source>
        <dbReference type="PROSITE" id="PS51387"/>
    </source>
</evidence>
<dbReference type="InterPro" id="IPR036635">
    <property type="entry name" value="MurB_C_sf"/>
</dbReference>
<dbReference type="GO" id="GO:0071555">
    <property type="term" value="P:cell wall organization"/>
    <property type="evidence" value="ECO:0007669"/>
    <property type="project" value="UniProtKB-KW"/>
</dbReference>
<dbReference type="EC" id="1.3.1.98" evidence="5 19"/>
<dbReference type="EMBL" id="CP034951">
    <property type="protein sequence ID" value="QAA80291.1"/>
    <property type="molecule type" value="Genomic_DNA"/>
</dbReference>
<dbReference type="UniPathway" id="UPA00219"/>
<keyword evidence="13 19" id="KW-0573">Peptidoglycan synthesis</keyword>
<comment type="catalytic activity">
    <reaction evidence="18 19">
        <text>UDP-N-acetyl-alpha-D-muramate + NADP(+) = UDP-N-acetyl-3-O-(1-carboxyvinyl)-alpha-D-glucosamine + NADPH + H(+)</text>
        <dbReference type="Rhea" id="RHEA:12248"/>
        <dbReference type="ChEBI" id="CHEBI:15378"/>
        <dbReference type="ChEBI" id="CHEBI:57783"/>
        <dbReference type="ChEBI" id="CHEBI:58349"/>
        <dbReference type="ChEBI" id="CHEBI:68483"/>
        <dbReference type="ChEBI" id="CHEBI:70757"/>
        <dbReference type="EC" id="1.3.1.98"/>
    </reaction>
</comment>
<keyword evidence="10 19" id="KW-0274">FAD</keyword>
<evidence type="ECO:0000256" key="4">
    <source>
        <dbReference type="ARBA" id="ARBA00004752"/>
    </source>
</evidence>
<protein>
    <recommendedName>
        <fullName evidence="6 19">UDP-N-acetylenolpyruvoylglucosamine reductase</fullName>
        <ecNumber evidence="5 19">1.3.1.98</ecNumber>
    </recommendedName>
    <alternativeName>
        <fullName evidence="17 19">UDP-N-acetylmuramate dehydrogenase</fullName>
    </alternativeName>
</protein>
<feature type="active site" evidence="19">
    <location>
        <position position="162"/>
    </location>
</feature>
<gene>
    <name evidence="19" type="primary">murB</name>
    <name evidence="21" type="ORF">EI546_00420</name>
</gene>
<dbReference type="InterPro" id="IPR006094">
    <property type="entry name" value="Oxid_FAD_bind_N"/>
</dbReference>
<dbReference type="PROSITE" id="PS51387">
    <property type="entry name" value="FAD_PCMH"/>
    <property type="match status" value="1"/>
</dbReference>
<organism evidence="21 22">
    <name type="scientific">Aequorivita ciconiae</name>
    <dbReference type="NCBI Taxonomy" id="2494375"/>
    <lineage>
        <taxon>Bacteria</taxon>
        <taxon>Pseudomonadati</taxon>
        <taxon>Bacteroidota</taxon>
        <taxon>Flavobacteriia</taxon>
        <taxon>Flavobacteriales</taxon>
        <taxon>Flavobacteriaceae</taxon>
        <taxon>Aequorivita</taxon>
    </lineage>
</organism>
<evidence type="ECO:0000256" key="8">
    <source>
        <dbReference type="ARBA" id="ARBA00022618"/>
    </source>
</evidence>
<evidence type="ECO:0000256" key="17">
    <source>
        <dbReference type="ARBA" id="ARBA00031026"/>
    </source>
</evidence>
<dbReference type="NCBIfam" id="NF000755">
    <property type="entry name" value="PRK00046.1"/>
    <property type="match status" value="1"/>
</dbReference>
<comment type="pathway">
    <text evidence="4 19">Cell wall biogenesis; peptidoglycan biosynthesis.</text>
</comment>
<evidence type="ECO:0000256" key="3">
    <source>
        <dbReference type="ARBA" id="ARBA00004496"/>
    </source>
</evidence>
<dbReference type="InterPro" id="IPR011601">
    <property type="entry name" value="MurB_C"/>
</dbReference>
<keyword evidence="7 19" id="KW-0963">Cytoplasm</keyword>
<dbReference type="GO" id="GO:0005829">
    <property type="term" value="C:cytosol"/>
    <property type="evidence" value="ECO:0007669"/>
    <property type="project" value="TreeGrafter"/>
</dbReference>
<keyword evidence="16 19" id="KW-0961">Cell wall biogenesis/degradation</keyword>
<dbReference type="GO" id="GO:0009252">
    <property type="term" value="P:peptidoglycan biosynthetic process"/>
    <property type="evidence" value="ECO:0007669"/>
    <property type="project" value="UniProtKB-UniRule"/>
</dbReference>
<evidence type="ECO:0000256" key="16">
    <source>
        <dbReference type="ARBA" id="ARBA00023316"/>
    </source>
</evidence>
<dbReference type="InterPro" id="IPR016169">
    <property type="entry name" value="FAD-bd_PCMH_sub2"/>
</dbReference>
<comment type="similarity">
    <text evidence="19">Belongs to the MurB family.</text>
</comment>
<dbReference type="PANTHER" id="PTHR21071:SF4">
    <property type="entry name" value="UDP-N-ACETYLENOLPYRUVOYLGLUCOSAMINE REDUCTASE"/>
    <property type="match status" value="1"/>
</dbReference>
<evidence type="ECO:0000256" key="10">
    <source>
        <dbReference type="ARBA" id="ARBA00022827"/>
    </source>
</evidence>
<evidence type="ECO:0000256" key="7">
    <source>
        <dbReference type="ARBA" id="ARBA00022490"/>
    </source>
</evidence>
<dbReference type="Pfam" id="PF01565">
    <property type="entry name" value="FAD_binding_4"/>
    <property type="match status" value="1"/>
</dbReference>
<proteinExistence type="inferred from homology"/>
<dbReference type="AlphaFoldDB" id="A0A410FZA6"/>
<evidence type="ECO:0000256" key="13">
    <source>
        <dbReference type="ARBA" id="ARBA00022984"/>
    </source>
</evidence>
<name>A0A410FZA6_9FLAO</name>
<evidence type="ECO:0000256" key="18">
    <source>
        <dbReference type="ARBA" id="ARBA00048914"/>
    </source>
</evidence>
<dbReference type="Pfam" id="PF02873">
    <property type="entry name" value="MurB_C"/>
    <property type="match status" value="1"/>
</dbReference>
<evidence type="ECO:0000256" key="6">
    <source>
        <dbReference type="ARBA" id="ARBA00015188"/>
    </source>
</evidence>
<dbReference type="NCBIfam" id="TIGR00179">
    <property type="entry name" value="murB"/>
    <property type="match status" value="1"/>
</dbReference>
<dbReference type="Gene3D" id="3.30.43.10">
    <property type="entry name" value="Uridine Diphospho-n-acetylenolpyruvylglucosamine Reductase, domain 2"/>
    <property type="match status" value="1"/>
</dbReference>
<keyword evidence="11 19" id="KW-0521">NADP</keyword>
<evidence type="ECO:0000313" key="21">
    <source>
        <dbReference type="EMBL" id="QAA80291.1"/>
    </source>
</evidence>
<dbReference type="RefSeq" id="WP_128248692.1">
    <property type="nucleotide sequence ID" value="NZ_CP034951.1"/>
</dbReference>
<dbReference type="GO" id="GO:0008762">
    <property type="term" value="F:UDP-N-acetylmuramate dehydrogenase activity"/>
    <property type="evidence" value="ECO:0007669"/>
    <property type="project" value="UniProtKB-UniRule"/>
</dbReference>
<evidence type="ECO:0000313" key="22">
    <source>
        <dbReference type="Proteomes" id="UP000285517"/>
    </source>
</evidence>
<comment type="cofactor">
    <cofactor evidence="1 19">
        <name>FAD</name>
        <dbReference type="ChEBI" id="CHEBI:57692"/>
    </cofactor>
</comment>
<dbReference type="SUPFAM" id="SSF56176">
    <property type="entry name" value="FAD-binding/transporter-associated domain-like"/>
    <property type="match status" value="1"/>
</dbReference>
<evidence type="ECO:0000256" key="5">
    <source>
        <dbReference type="ARBA" id="ARBA00012518"/>
    </source>
</evidence>
<reference evidence="21 22" key="1">
    <citation type="submission" date="2019-01" db="EMBL/GenBank/DDBJ databases">
        <title>Complete genome sequencing of Aequorivita sp. H23M31.</title>
        <authorList>
            <person name="Bae J.-W."/>
        </authorList>
    </citation>
    <scope>NUCLEOTIDE SEQUENCE [LARGE SCALE GENOMIC DNA]</scope>
    <source>
        <strain evidence="21 22">H23M31</strain>
    </source>
</reference>
<evidence type="ECO:0000256" key="12">
    <source>
        <dbReference type="ARBA" id="ARBA00022960"/>
    </source>
</evidence>
<sequence>MQIEEYKSLKSYNTFGIDCTARYFISVNTVAQLKQVLSENSSCKLFILGGGSNMLLTAPLDALVIHVNLKGIEIPKETKDEVLIKAMAGENWHEFVQYCIAHDFGGLENLSLIPGNVGTAPIQNIGAYGVELKDTLVSCNTLNIQTLEEKEFTKEECNFGYRNSIFKNEVRGQYIVTSVTFRLTKRNHKKIISYGDIQRVLAEKNIENPSIKDISDAVIAIRQSKLPDPKILGNSGSFFKNPVIELETFEQFRLKFPQAPFYEVSPIQFKIPAGWLIENAGFKGKRYGDAGVHKNQALVLVNHGNATGDEIWQLALRIQKRVFEMTGIEIEPEVNVF</sequence>
<keyword evidence="15 19" id="KW-0131">Cell cycle</keyword>
<accession>A0A410FZA6</accession>
<dbReference type="Proteomes" id="UP000285517">
    <property type="component" value="Chromosome"/>
</dbReference>
<evidence type="ECO:0000256" key="9">
    <source>
        <dbReference type="ARBA" id="ARBA00022630"/>
    </source>
</evidence>
<dbReference type="InterPro" id="IPR036318">
    <property type="entry name" value="FAD-bd_PCMH-like_sf"/>
</dbReference>
<keyword evidence="14 19" id="KW-0560">Oxidoreductase</keyword>
<dbReference type="SUPFAM" id="SSF56194">
    <property type="entry name" value="Uridine diphospho-N-Acetylenolpyruvylglucosamine reductase, MurB, C-terminal domain"/>
    <property type="match status" value="1"/>
</dbReference>
<dbReference type="GO" id="GO:0071949">
    <property type="term" value="F:FAD binding"/>
    <property type="evidence" value="ECO:0007669"/>
    <property type="project" value="InterPro"/>
</dbReference>
<keyword evidence="8 19" id="KW-0132">Cell division</keyword>
<keyword evidence="22" id="KW-1185">Reference proteome</keyword>
<dbReference type="GO" id="GO:0008360">
    <property type="term" value="P:regulation of cell shape"/>
    <property type="evidence" value="ECO:0007669"/>
    <property type="project" value="UniProtKB-KW"/>
</dbReference>
<dbReference type="Gene3D" id="3.90.78.10">
    <property type="entry name" value="UDP-N-acetylenolpyruvoylglucosamine reductase, C-terminal domain"/>
    <property type="match status" value="1"/>
</dbReference>
<keyword evidence="9 19" id="KW-0285">Flavoprotein</keyword>
<dbReference type="OrthoDB" id="9804753at2"/>
<evidence type="ECO:0000256" key="15">
    <source>
        <dbReference type="ARBA" id="ARBA00023306"/>
    </source>
</evidence>
<feature type="domain" description="FAD-binding PCMH-type" evidence="20">
    <location>
        <begin position="17"/>
        <end position="186"/>
    </location>
</feature>
<dbReference type="HAMAP" id="MF_00037">
    <property type="entry name" value="MurB"/>
    <property type="match status" value="1"/>
</dbReference>
<evidence type="ECO:0000256" key="11">
    <source>
        <dbReference type="ARBA" id="ARBA00022857"/>
    </source>
</evidence>
<dbReference type="InterPro" id="IPR016167">
    <property type="entry name" value="FAD-bd_PCMH_sub1"/>
</dbReference>
<evidence type="ECO:0000256" key="1">
    <source>
        <dbReference type="ARBA" id="ARBA00001974"/>
    </source>
</evidence>
<dbReference type="PANTHER" id="PTHR21071">
    <property type="entry name" value="UDP-N-ACETYLENOLPYRUVOYLGLUCOSAMINE REDUCTASE"/>
    <property type="match status" value="1"/>
</dbReference>
<dbReference type="InterPro" id="IPR016166">
    <property type="entry name" value="FAD-bd_PCMH"/>
</dbReference>
<dbReference type="Gene3D" id="3.30.465.10">
    <property type="match status" value="1"/>
</dbReference>
<comment type="function">
    <text evidence="2 19">Cell wall formation.</text>
</comment>
<evidence type="ECO:0000256" key="14">
    <source>
        <dbReference type="ARBA" id="ARBA00023002"/>
    </source>
</evidence>
<evidence type="ECO:0000256" key="19">
    <source>
        <dbReference type="HAMAP-Rule" id="MF_00037"/>
    </source>
</evidence>
<dbReference type="GO" id="GO:0051301">
    <property type="term" value="P:cell division"/>
    <property type="evidence" value="ECO:0007669"/>
    <property type="project" value="UniProtKB-KW"/>
</dbReference>
<evidence type="ECO:0000256" key="2">
    <source>
        <dbReference type="ARBA" id="ARBA00003921"/>
    </source>
</evidence>
<comment type="subcellular location">
    <subcellularLocation>
        <location evidence="3 19">Cytoplasm</location>
    </subcellularLocation>
</comment>
<dbReference type="NCBIfam" id="NF010478">
    <property type="entry name" value="PRK13903.1"/>
    <property type="match status" value="1"/>
</dbReference>
<dbReference type="InterPro" id="IPR003170">
    <property type="entry name" value="MurB"/>
</dbReference>
<feature type="active site" description="Proton donor" evidence="19">
    <location>
        <position position="237"/>
    </location>
</feature>